<feature type="domain" description="SLBB" evidence="17">
    <location>
        <begin position="167"/>
        <end position="245"/>
    </location>
</feature>
<name>A0ABS9AVI9_9GAMM</name>
<evidence type="ECO:0000256" key="1">
    <source>
        <dbReference type="ARBA" id="ARBA00004571"/>
    </source>
</evidence>
<comment type="subcellular location">
    <subcellularLocation>
        <location evidence="1">Cell outer membrane</location>
        <topology evidence="1">Multi-pass membrane protein</topology>
    </subcellularLocation>
</comment>
<evidence type="ECO:0000256" key="6">
    <source>
        <dbReference type="ARBA" id="ARBA00022692"/>
    </source>
</evidence>
<feature type="domain" description="Polysaccharide export protein N-terminal" evidence="15">
    <location>
        <begin position="78"/>
        <end position="161"/>
    </location>
</feature>
<dbReference type="Gene3D" id="3.10.560.10">
    <property type="entry name" value="Outer membrane lipoprotein wza domain like"/>
    <property type="match status" value="2"/>
</dbReference>
<keyword evidence="19" id="KW-1185">Reference proteome</keyword>
<keyword evidence="4" id="KW-1134">Transmembrane beta strand</keyword>
<evidence type="ECO:0000259" key="15">
    <source>
        <dbReference type="Pfam" id="PF02563"/>
    </source>
</evidence>
<evidence type="ECO:0000256" key="10">
    <source>
        <dbReference type="ARBA" id="ARBA00023114"/>
    </source>
</evidence>
<accession>A0ABS9AVI9</accession>
<dbReference type="InterPro" id="IPR049712">
    <property type="entry name" value="Poly_export"/>
</dbReference>
<evidence type="ECO:0000313" key="18">
    <source>
        <dbReference type="EMBL" id="MCE8025901.1"/>
    </source>
</evidence>
<reference evidence="18 19" key="1">
    <citation type="journal article" date="2021" name="Front. Microbiol.">
        <title>Aerobic Denitrification and Heterotrophic Sulfur Oxidation in the Genus Halomonas Revealed by Six Novel Species Characterizations and Genome-Based Analysis.</title>
        <authorList>
            <person name="Wang L."/>
            <person name="Shao Z."/>
        </authorList>
    </citation>
    <scope>NUCLEOTIDE SEQUENCE [LARGE SCALE GENOMIC DNA]</scope>
    <source>
        <strain evidence="18 19">MCCC 1A11058</strain>
    </source>
</reference>
<sequence length="376" mass="40818">MLTYKQSGWLFSIVLVSALSGCAWAPGGHINSIERSESIDARVMILPITPQLVMDYRQQEAAEMATSMTAELRNQLDTYEYRLGAGDILNIIVYDHPELTIPAGSERSAAEAGHRVLQDGTIFYPYVGYIDVGGKSLDEVRRVLTRRLSTYIADPQVDIGVAVFNSQRVYVSGAVESPGTLPINTVPMTLTDAISLSGGLTENANWRRVNLTRNGREQRVSLYDILNRGDQSQNLLLRHGDTIHVSTNSDQQVSVMGQVLVPGFITLGNESLMLSDALSRAGGINENTAEPSGIFIIRGNDLALSNANDHLATVYQLDITNASNLYLAAGFPLQARDVVYVTTAPLARWNRVISLLLPSVGLPGTAASSVDDVRSL</sequence>
<keyword evidence="14" id="KW-0449">Lipoprotein</keyword>
<feature type="domain" description="SLBB" evidence="17">
    <location>
        <begin position="251"/>
        <end position="341"/>
    </location>
</feature>
<dbReference type="PANTHER" id="PTHR33619">
    <property type="entry name" value="POLYSACCHARIDE EXPORT PROTEIN GFCE-RELATED"/>
    <property type="match status" value="1"/>
</dbReference>
<dbReference type="Proteomes" id="UP001320272">
    <property type="component" value="Unassembled WGS sequence"/>
</dbReference>
<keyword evidence="8" id="KW-0625">Polysaccharide transport</keyword>
<evidence type="ECO:0000256" key="13">
    <source>
        <dbReference type="ARBA" id="ARBA00023237"/>
    </source>
</evidence>
<dbReference type="NCBIfam" id="NF011658">
    <property type="entry name" value="PRK15078.1"/>
    <property type="match status" value="1"/>
</dbReference>
<evidence type="ECO:0000256" key="11">
    <source>
        <dbReference type="ARBA" id="ARBA00023136"/>
    </source>
</evidence>
<dbReference type="Pfam" id="PF02563">
    <property type="entry name" value="Poly_export"/>
    <property type="match status" value="1"/>
</dbReference>
<organism evidence="18 19">
    <name type="scientific">Billgrantia aerodenitrificans</name>
    <dbReference type="NCBI Taxonomy" id="2733483"/>
    <lineage>
        <taxon>Bacteria</taxon>
        <taxon>Pseudomonadati</taxon>
        <taxon>Pseudomonadota</taxon>
        <taxon>Gammaproteobacteria</taxon>
        <taxon>Oceanospirillales</taxon>
        <taxon>Halomonadaceae</taxon>
        <taxon>Billgrantia</taxon>
    </lineage>
</organism>
<evidence type="ECO:0000256" key="12">
    <source>
        <dbReference type="ARBA" id="ARBA00023139"/>
    </source>
</evidence>
<dbReference type="InterPro" id="IPR040716">
    <property type="entry name" value="Wza_C"/>
</dbReference>
<evidence type="ECO:0000256" key="2">
    <source>
        <dbReference type="ARBA" id="ARBA00009450"/>
    </source>
</evidence>
<evidence type="ECO:0000313" key="19">
    <source>
        <dbReference type="Proteomes" id="UP001320272"/>
    </source>
</evidence>
<evidence type="ECO:0000256" key="5">
    <source>
        <dbReference type="ARBA" id="ARBA00022597"/>
    </source>
</evidence>
<keyword evidence="3" id="KW-0813">Transport</keyword>
<dbReference type="Gene3D" id="3.30.1950.10">
    <property type="entry name" value="wza like domain"/>
    <property type="match status" value="1"/>
</dbReference>
<evidence type="ECO:0000256" key="4">
    <source>
        <dbReference type="ARBA" id="ARBA00022452"/>
    </source>
</evidence>
<keyword evidence="7" id="KW-0732">Signal</keyword>
<gene>
    <name evidence="18" type="ORF">HOP59_17380</name>
</gene>
<protein>
    <submittedName>
        <fullName evidence="18">Polysaccharide export protein Wza</fullName>
    </submittedName>
</protein>
<keyword evidence="10" id="KW-0626">Porin</keyword>
<evidence type="ECO:0000259" key="17">
    <source>
        <dbReference type="Pfam" id="PF22461"/>
    </source>
</evidence>
<keyword evidence="12" id="KW-0564">Palmitate</keyword>
<dbReference type="InterPro" id="IPR054765">
    <property type="entry name" value="SLBB_dom"/>
</dbReference>
<proteinExistence type="inferred from homology"/>
<keyword evidence="11" id="KW-0472">Membrane</keyword>
<evidence type="ECO:0000256" key="3">
    <source>
        <dbReference type="ARBA" id="ARBA00022448"/>
    </source>
</evidence>
<dbReference type="InterPro" id="IPR003715">
    <property type="entry name" value="Poly_export_N"/>
</dbReference>
<evidence type="ECO:0000256" key="14">
    <source>
        <dbReference type="ARBA" id="ARBA00023288"/>
    </source>
</evidence>
<evidence type="ECO:0000256" key="7">
    <source>
        <dbReference type="ARBA" id="ARBA00022729"/>
    </source>
</evidence>
<dbReference type="PANTHER" id="PTHR33619:SF3">
    <property type="entry name" value="POLYSACCHARIDE EXPORT PROTEIN GFCE-RELATED"/>
    <property type="match status" value="1"/>
</dbReference>
<comment type="similarity">
    <text evidence="2">Belongs to the BexD/CtrA/VexA family.</text>
</comment>
<feature type="domain" description="Outer-membrane lipoprotein Wza C-terminal" evidence="16">
    <location>
        <begin position="344"/>
        <end position="373"/>
    </location>
</feature>
<dbReference type="Gene3D" id="1.20.5.70">
    <property type="match status" value="1"/>
</dbReference>
<comment type="caution">
    <text evidence="18">The sequence shown here is derived from an EMBL/GenBank/DDBJ whole genome shotgun (WGS) entry which is preliminary data.</text>
</comment>
<keyword evidence="5" id="KW-0762">Sugar transport</keyword>
<dbReference type="EMBL" id="JABFTV010000009">
    <property type="protein sequence ID" value="MCE8025901.1"/>
    <property type="molecule type" value="Genomic_DNA"/>
</dbReference>
<keyword evidence="6" id="KW-0812">Transmembrane</keyword>
<dbReference type="Pfam" id="PF22461">
    <property type="entry name" value="SLBB_2"/>
    <property type="match status" value="2"/>
</dbReference>
<keyword evidence="13" id="KW-0998">Cell outer membrane</keyword>
<evidence type="ECO:0000256" key="8">
    <source>
        <dbReference type="ARBA" id="ARBA00023047"/>
    </source>
</evidence>
<evidence type="ECO:0000259" key="16">
    <source>
        <dbReference type="Pfam" id="PF18412"/>
    </source>
</evidence>
<dbReference type="RefSeq" id="WP_234254797.1">
    <property type="nucleotide sequence ID" value="NZ_JABFTV010000009.1"/>
</dbReference>
<dbReference type="Pfam" id="PF18412">
    <property type="entry name" value="Wza_C"/>
    <property type="match status" value="1"/>
</dbReference>
<keyword evidence="9" id="KW-0406">Ion transport</keyword>
<evidence type="ECO:0000256" key="9">
    <source>
        <dbReference type="ARBA" id="ARBA00023065"/>
    </source>
</evidence>
<dbReference type="PROSITE" id="PS51257">
    <property type="entry name" value="PROKAR_LIPOPROTEIN"/>
    <property type="match status" value="1"/>
</dbReference>